<evidence type="ECO:0000313" key="4">
    <source>
        <dbReference type="EMBL" id="BAT72317.1"/>
    </source>
</evidence>
<proteinExistence type="inferred from homology"/>
<sequence>MKIGVVSDTHIPIVAPSLPEVVLETFGREGVSLIMHAGDIVTEEALFDLMAIAPVRAVAGNMDMPSVKNSYPDVDVFEVEGVRFLVTHGWGDPITLPERIYEAYKDRNVDVMVFGHSHSPCNMRKDGVLLFNPGSPTDRFYTKRRSFGLLEIKEGSVSGSVIFID</sequence>
<keyword evidence="5" id="KW-1185">Reference proteome</keyword>
<reference evidence="5" key="1">
    <citation type="journal article" date="2018" name="Science">
        <title>A primordial and reversible TCA cycle in a facultatively chemolithoautotrophic thermophile.</title>
        <authorList>
            <person name="Nunoura T."/>
            <person name="Chikaraishi Y."/>
            <person name="Izaki R."/>
            <person name="Suwa T."/>
            <person name="Sato T."/>
            <person name="Harada T."/>
            <person name="Mori K."/>
            <person name="Kato Y."/>
            <person name="Miyazaki M."/>
            <person name="Shimamura S."/>
            <person name="Yanagawa K."/>
            <person name="Shuto A."/>
            <person name="Ohkouchi N."/>
            <person name="Fujita N."/>
            <person name="Takaki Y."/>
            <person name="Atomi H."/>
            <person name="Takai K."/>
        </authorList>
    </citation>
    <scope>NUCLEOTIDE SEQUENCE [LARGE SCALE GENOMIC DNA]</scope>
    <source>
        <strain evidence="5">DSM 17441 / JCM 13301 / NBRC 103674 / ABI70S6</strain>
    </source>
</reference>
<dbReference type="InterPro" id="IPR024654">
    <property type="entry name" value="Calcineurin-like_PHP_lpxH"/>
</dbReference>
<evidence type="ECO:0000259" key="3">
    <source>
        <dbReference type="Pfam" id="PF12850"/>
    </source>
</evidence>
<dbReference type="EC" id="3.1.4.-" evidence="2"/>
<dbReference type="Gene3D" id="3.60.21.10">
    <property type="match status" value="1"/>
</dbReference>
<name>A0A0S3QVF6_THET7</name>
<dbReference type="InterPro" id="IPR029052">
    <property type="entry name" value="Metallo-depent_PP-like"/>
</dbReference>
<dbReference type="RefSeq" id="WP_068550379.1">
    <property type="nucleotide sequence ID" value="NZ_AP013035.1"/>
</dbReference>
<dbReference type="GO" id="GO:0016787">
    <property type="term" value="F:hydrolase activity"/>
    <property type="evidence" value="ECO:0007669"/>
    <property type="project" value="UniProtKB-UniRule"/>
</dbReference>
<dbReference type="PANTHER" id="PTHR11124">
    <property type="entry name" value="VACUOLAR SORTING PROTEIN VPS29"/>
    <property type="match status" value="1"/>
</dbReference>
<dbReference type="Proteomes" id="UP000063234">
    <property type="component" value="Chromosome"/>
</dbReference>
<dbReference type="EMBL" id="AP013035">
    <property type="protein sequence ID" value="BAT72317.1"/>
    <property type="molecule type" value="Genomic_DNA"/>
</dbReference>
<comment type="similarity">
    <text evidence="1 2">Belongs to the metallophosphoesterase superfamily. YfcE family.</text>
</comment>
<dbReference type="GO" id="GO:0046872">
    <property type="term" value="F:metal ion binding"/>
    <property type="evidence" value="ECO:0007669"/>
    <property type="project" value="UniProtKB-KW"/>
</dbReference>
<accession>A0A0S3QVF6</accession>
<evidence type="ECO:0000256" key="2">
    <source>
        <dbReference type="RuleBase" id="RU362039"/>
    </source>
</evidence>
<feature type="domain" description="Calcineurin-like phosphoesterase" evidence="3">
    <location>
        <begin position="1"/>
        <end position="154"/>
    </location>
</feature>
<dbReference type="OrthoDB" id="9800565at2"/>
<gene>
    <name evidence="4" type="ORF">TST_1531</name>
</gene>
<evidence type="ECO:0000313" key="5">
    <source>
        <dbReference type="Proteomes" id="UP000063234"/>
    </source>
</evidence>
<comment type="cofactor">
    <cofactor evidence="2">
        <name>a divalent metal cation</name>
        <dbReference type="ChEBI" id="CHEBI:60240"/>
    </cofactor>
</comment>
<protein>
    <recommendedName>
        <fullName evidence="2">Phosphoesterase</fullName>
        <ecNumber evidence="2">3.1.4.-</ecNumber>
    </recommendedName>
</protein>
<organism evidence="4 5">
    <name type="scientific">Thermosulfidibacter takaii (strain DSM 17441 / JCM 13301 / NBRC 103674 / ABI70S6)</name>
    <dbReference type="NCBI Taxonomy" id="1298851"/>
    <lineage>
        <taxon>Bacteria</taxon>
        <taxon>Pseudomonadati</taxon>
        <taxon>Thermosulfidibacterota</taxon>
        <taxon>Thermosulfidibacteria</taxon>
        <taxon>Thermosulfidibacterales</taxon>
        <taxon>Thermosulfidibacteraceae</taxon>
    </lineage>
</organism>
<dbReference type="STRING" id="1298851.TST_1531"/>
<dbReference type="Pfam" id="PF12850">
    <property type="entry name" value="Metallophos_2"/>
    <property type="match status" value="1"/>
</dbReference>
<dbReference type="NCBIfam" id="TIGR00040">
    <property type="entry name" value="yfcE"/>
    <property type="match status" value="1"/>
</dbReference>
<evidence type="ECO:0000256" key="1">
    <source>
        <dbReference type="ARBA" id="ARBA00008950"/>
    </source>
</evidence>
<dbReference type="AlphaFoldDB" id="A0A0S3QVF6"/>
<dbReference type="KEGG" id="ttk:TST_1531"/>
<dbReference type="SUPFAM" id="SSF56300">
    <property type="entry name" value="Metallo-dependent phosphatases"/>
    <property type="match status" value="1"/>
</dbReference>
<keyword evidence="2" id="KW-0479">Metal-binding</keyword>
<dbReference type="InterPro" id="IPR000979">
    <property type="entry name" value="Phosphodiesterase_MJ0936/Vps29"/>
</dbReference>